<dbReference type="PROSITE" id="PS01033">
    <property type="entry name" value="GLOBIN"/>
    <property type="match status" value="1"/>
</dbReference>
<dbReference type="InterPro" id="IPR000971">
    <property type="entry name" value="Globin"/>
</dbReference>
<dbReference type="SUPFAM" id="SSF63380">
    <property type="entry name" value="Riboflavin synthase domain-like"/>
    <property type="match status" value="1"/>
</dbReference>
<evidence type="ECO:0000259" key="2">
    <source>
        <dbReference type="PROSITE" id="PS01033"/>
    </source>
</evidence>
<evidence type="ECO:0000256" key="1">
    <source>
        <dbReference type="ARBA" id="ARBA00001974"/>
    </source>
</evidence>
<name>A0A7H0SRF0_9CORY</name>
<accession>A0A7H0SRF0</accession>
<dbReference type="EMBL" id="CP046884">
    <property type="protein sequence ID" value="QNQ91125.1"/>
    <property type="molecule type" value="Genomic_DNA"/>
</dbReference>
<dbReference type="Gene3D" id="1.10.490.10">
    <property type="entry name" value="Globins"/>
    <property type="match status" value="1"/>
</dbReference>
<dbReference type="SUPFAM" id="SSF52343">
    <property type="entry name" value="Ferredoxin reductase-like, C-terminal NADP-linked domain"/>
    <property type="match status" value="1"/>
</dbReference>
<comment type="cofactor">
    <cofactor evidence="1">
        <name>FAD</name>
        <dbReference type="ChEBI" id="CHEBI:57692"/>
    </cofactor>
</comment>
<dbReference type="SUPFAM" id="SSF46458">
    <property type="entry name" value="Globin-like"/>
    <property type="match status" value="1"/>
</dbReference>
<keyword evidence="4" id="KW-1185">Reference proteome</keyword>
<dbReference type="InterPro" id="IPR009050">
    <property type="entry name" value="Globin-like_sf"/>
</dbReference>
<dbReference type="InterPro" id="IPR039261">
    <property type="entry name" value="FNR_nucleotide-bd"/>
</dbReference>
<dbReference type="GO" id="GO:0020037">
    <property type="term" value="F:heme binding"/>
    <property type="evidence" value="ECO:0007669"/>
    <property type="project" value="InterPro"/>
</dbReference>
<dbReference type="RefSeq" id="WP_187974439.1">
    <property type="nucleotide sequence ID" value="NZ_CP046884.1"/>
</dbReference>
<feature type="domain" description="Globin" evidence="2">
    <location>
        <begin position="1"/>
        <end position="113"/>
    </location>
</feature>
<dbReference type="Gene3D" id="2.40.30.10">
    <property type="entry name" value="Translation factors"/>
    <property type="match status" value="1"/>
</dbReference>
<protein>
    <recommendedName>
        <fullName evidence="2">Globin domain-containing protein</fullName>
    </recommendedName>
</protein>
<dbReference type="KEGG" id="cpoy:GP475_11145"/>
<proteinExistence type="predicted"/>
<reference evidence="3 4" key="1">
    <citation type="submission" date="2019-12" db="EMBL/GenBank/DDBJ databases">
        <title>Corynebacterium sp. nov., isolated from feces of the Anser Albifrons in China.</title>
        <authorList>
            <person name="Liu Q."/>
        </authorList>
    </citation>
    <scope>NUCLEOTIDE SEQUENCE [LARGE SCALE GENOMIC DNA]</scope>
    <source>
        <strain evidence="3 4">4H37-19</strain>
    </source>
</reference>
<dbReference type="InterPro" id="IPR017938">
    <property type="entry name" value="Riboflavin_synthase-like_b-brl"/>
</dbReference>
<dbReference type="PANTHER" id="PTHR47354:SF5">
    <property type="entry name" value="PROTEIN RFBI"/>
    <property type="match status" value="1"/>
</dbReference>
<gene>
    <name evidence="3" type="ORF">GP475_11145</name>
</gene>
<organism evidence="3 4">
    <name type="scientific">Corynebacterium poyangense</name>
    <dbReference type="NCBI Taxonomy" id="2684405"/>
    <lineage>
        <taxon>Bacteria</taxon>
        <taxon>Bacillati</taxon>
        <taxon>Actinomycetota</taxon>
        <taxon>Actinomycetes</taxon>
        <taxon>Mycobacteriales</taxon>
        <taxon>Corynebacteriaceae</taxon>
        <taxon>Corynebacterium</taxon>
    </lineage>
</organism>
<dbReference type="GO" id="GO:0016491">
    <property type="term" value="F:oxidoreductase activity"/>
    <property type="evidence" value="ECO:0007669"/>
    <property type="project" value="InterPro"/>
</dbReference>
<dbReference type="Gene3D" id="3.40.50.80">
    <property type="entry name" value="Nucleotide-binding domain of ferredoxin-NADP reductase (FNR) module"/>
    <property type="match status" value="1"/>
</dbReference>
<dbReference type="GO" id="GO:0019825">
    <property type="term" value="F:oxygen binding"/>
    <property type="evidence" value="ECO:0007669"/>
    <property type="project" value="InterPro"/>
</dbReference>
<dbReference type="InterPro" id="IPR012292">
    <property type="entry name" value="Globin/Proto"/>
</dbReference>
<dbReference type="PRINTS" id="PR00410">
    <property type="entry name" value="PHEHYDRXLASE"/>
</dbReference>
<evidence type="ECO:0000313" key="3">
    <source>
        <dbReference type="EMBL" id="QNQ91125.1"/>
    </source>
</evidence>
<evidence type="ECO:0000313" key="4">
    <source>
        <dbReference type="Proteomes" id="UP000516320"/>
    </source>
</evidence>
<dbReference type="InterPro" id="IPR050415">
    <property type="entry name" value="MRET"/>
</dbReference>
<sequence>MTSDEQQPLKDVAEQLRARANEFNHAAHELFFPRAPQARTLFPRTSRRHEGLVATLADVLDRSTTTIPPHVREYLAGHGRRHRRHGFPPEAYSDFAHALVEALHRNVLDANLAPGRLAQGADILRQACQVMADAAAEADYAGVPPAWAATVVDTEKRSRRLSVIRLESGMPFSYLPGQHLPVSTDYLAGTWKMLSPAVPATESGQVEFHILSPGKGRPGALLAHARKGDLWTLGAAEGHLCLGPSLAPGNRRDLLLLAAGTGLAPLRAMVLGLLEEDNPPSVDIVHVAQYPGELYDVVFFENLATALPWFRFHLATQEEADPWWLHSAITPPASVPLMHAANLGEYALSLGEWSGREVYLAGPAREIYPAASSLYRSTQNFADITYEAW</sequence>
<dbReference type="Proteomes" id="UP000516320">
    <property type="component" value="Chromosome"/>
</dbReference>
<dbReference type="PANTHER" id="PTHR47354">
    <property type="entry name" value="NADH OXIDOREDUCTASE HCR"/>
    <property type="match status" value="1"/>
</dbReference>
<dbReference type="AlphaFoldDB" id="A0A7H0SRF0"/>